<keyword evidence="2" id="KW-1185">Reference proteome</keyword>
<proteinExistence type="predicted"/>
<sequence length="386" mass="42378">MAVRYRYIFADLLTDETICELPLTKVSYDHRINQPGVFSAGMPIANRRVSNLLARAIPRDIADLSAGPGRIVCHCLRDNGSFVDLWGSFWVWYAKTSQGRKGPPQVDLRGMSLDGYLASVEIQTAFSRLATDRIVIARDLVTEVQALPYAGLGINFGAGTSGVTQDLIVAPGDKANYGETLRKLAEQTNGFETHLNTYLAGGQRVRELRWAYPTLGEEGAHHEFSQPGNVLEWSQESDALRGGTRWRARGDSANNDLSLASGPQFSEPVEATAHLQAGWPRIDRTLDLQGETDPASLQSYAAYWAATAAGAVRVHTATVRLAPKTTLTPHRLGDFATLRLSNMRFPRVNGVAGFVRSWRVIGMEIKPPDRSNGIEEANLIFEELVA</sequence>
<evidence type="ECO:0008006" key="3">
    <source>
        <dbReference type="Google" id="ProtNLM"/>
    </source>
</evidence>
<comment type="caution">
    <text evidence="1">The sequence shown here is derived from an EMBL/GenBank/DDBJ whole genome shotgun (WGS) entry which is preliminary data.</text>
</comment>
<protein>
    <recommendedName>
        <fullName evidence="3">Phage tail protein</fullName>
    </recommendedName>
</protein>
<dbReference type="RefSeq" id="WP_380748179.1">
    <property type="nucleotide sequence ID" value="NZ_JBHSRF010000007.1"/>
</dbReference>
<evidence type="ECO:0000313" key="2">
    <source>
        <dbReference type="Proteomes" id="UP001596137"/>
    </source>
</evidence>
<accession>A0ABW1NC65</accession>
<dbReference type="Proteomes" id="UP001596137">
    <property type="component" value="Unassembled WGS sequence"/>
</dbReference>
<dbReference type="EMBL" id="JBHSRF010000007">
    <property type="protein sequence ID" value="MFC6080905.1"/>
    <property type="molecule type" value="Genomic_DNA"/>
</dbReference>
<evidence type="ECO:0000313" key="1">
    <source>
        <dbReference type="EMBL" id="MFC6080905.1"/>
    </source>
</evidence>
<organism evidence="1 2">
    <name type="scientific">Sphaerisporangium aureirubrum</name>
    <dbReference type="NCBI Taxonomy" id="1544736"/>
    <lineage>
        <taxon>Bacteria</taxon>
        <taxon>Bacillati</taxon>
        <taxon>Actinomycetota</taxon>
        <taxon>Actinomycetes</taxon>
        <taxon>Streptosporangiales</taxon>
        <taxon>Streptosporangiaceae</taxon>
        <taxon>Sphaerisporangium</taxon>
    </lineage>
</organism>
<gene>
    <name evidence="1" type="ORF">ACFP1K_07015</name>
</gene>
<reference evidence="2" key="1">
    <citation type="journal article" date="2019" name="Int. J. Syst. Evol. Microbiol.">
        <title>The Global Catalogue of Microorganisms (GCM) 10K type strain sequencing project: providing services to taxonomists for standard genome sequencing and annotation.</title>
        <authorList>
            <consortium name="The Broad Institute Genomics Platform"/>
            <consortium name="The Broad Institute Genome Sequencing Center for Infectious Disease"/>
            <person name="Wu L."/>
            <person name="Ma J."/>
        </authorList>
    </citation>
    <scope>NUCLEOTIDE SEQUENCE [LARGE SCALE GENOMIC DNA]</scope>
    <source>
        <strain evidence="2">JCM 30346</strain>
    </source>
</reference>
<name>A0ABW1NC65_9ACTN</name>